<dbReference type="SUPFAM" id="SSF52540">
    <property type="entry name" value="P-loop containing nucleoside triphosphate hydrolases"/>
    <property type="match status" value="1"/>
</dbReference>
<evidence type="ECO:0000313" key="2">
    <source>
        <dbReference type="EMBL" id="ELA32166.1"/>
    </source>
</evidence>
<gene>
    <name evidence="2" type="ORF">CGGC5_7688</name>
</gene>
<dbReference type="Pfam" id="PF00004">
    <property type="entry name" value="AAA"/>
    <property type="match status" value="1"/>
</dbReference>
<dbReference type="GO" id="GO:0016887">
    <property type="term" value="F:ATP hydrolysis activity"/>
    <property type="evidence" value="ECO:0007669"/>
    <property type="project" value="InterPro"/>
</dbReference>
<dbReference type="HOGENOM" id="CLU_004471_5_2_1"/>
<dbReference type="AlphaFoldDB" id="L2G1I5"/>
<dbReference type="Gene3D" id="3.40.50.300">
    <property type="entry name" value="P-loop containing nucleotide triphosphate hydrolases"/>
    <property type="match status" value="1"/>
</dbReference>
<dbReference type="PANTHER" id="PTHR46411:SF2">
    <property type="entry name" value="AAA+ ATPASE DOMAIN-CONTAINING PROTEIN"/>
    <property type="match status" value="1"/>
</dbReference>
<proteinExistence type="predicted"/>
<dbReference type="GO" id="GO:0005524">
    <property type="term" value="F:ATP binding"/>
    <property type="evidence" value="ECO:0007669"/>
    <property type="project" value="InterPro"/>
</dbReference>
<reference evidence="2" key="1">
    <citation type="submission" date="2012-08" db="EMBL/GenBank/DDBJ databases">
        <title>Genome analysis of Colletotrichum orbiculare and Colletotrichum fructicola.</title>
        <authorList>
            <person name="Gan P.H.P."/>
            <person name="Ikeda K."/>
            <person name="Irieda H."/>
            <person name="Narusaka M."/>
            <person name="O'Connell R.J."/>
            <person name="Narusaka Y."/>
            <person name="Takano Y."/>
            <person name="Kubo Y."/>
            <person name="Shirasu K."/>
        </authorList>
    </citation>
    <scope>NUCLEOTIDE SEQUENCE</scope>
    <source>
        <strain evidence="2">Nara gc5</strain>
    </source>
</reference>
<accession>L2G1I5</accession>
<dbReference type="PANTHER" id="PTHR46411">
    <property type="entry name" value="FAMILY ATPASE, PUTATIVE-RELATED"/>
    <property type="match status" value="1"/>
</dbReference>
<dbReference type="InterPro" id="IPR003959">
    <property type="entry name" value="ATPase_AAA_core"/>
</dbReference>
<dbReference type="InterPro" id="IPR027417">
    <property type="entry name" value="P-loop_NTPase"/>
</dbReference>
<protein>
    <submittedName>
        <fullName evidence="2">AAA family ATPase</fullName>
    </submittedName>
</protein>
<name>L2G1I5_COLFN</name>
<sequence length="217" mass="24572">MEMYKNLHSDDEKHEDSPKSIRTLAFEIMCRDEPPSDSFLLLLPPTVPGFGMHDKKWRILQVEHISAIEWNKNAFEQLVLDYNHRELIEAVIRGHMSSNMSPDIVEGKGKGVIILLHGGPGTGKTLTAESVAELAEKPLYRVTCGDIGTDPEKVEKYLESVLFIGSAWQAVVLLDESDVFLEEREKMDLKRNALVSVFLRVLEYYEGILILTSNRGM</sequence>
<organism evidence="2">
    <name type="scientific">Colletotrichum fructicola (strain Nara gc5)</name>
    <name type="common">Anthracnose fungus</name>
    <name type="synonym">Colletotrichum gloeosporioides (strain Nara gc5)</name>
    <dbReference type="NCBI Taxonomy" id="1213859"/>
    <lineage>
        <taxon>Eukaryota</taxon>
        <taxon>Fungi</taxon>
        <taxon>Dikarya</taxon>
        <taxon>Ascomycota</taxon>
        <taxon>Pezizomycotina</taxon>
        <taxon>Sordariomycetes</taxon>
        <taxon>Hypocreomycetidae</taxon>
        <taxon>Glomerellales</taxon>
        <taxon>Glomerellaceae</taxon>
        <taxon>Colletotrichum</taxon>
        <taxon>Colletotrichum gloeosporioides species complex</taxon>
    </lineage>
</organism>
<dbReference type="EMBL" id="KB020715">
    <property type="protein sequence ID" value="ELA32166.1"/>
    <property type="molecule type" value="Genomic_DNA"/>
</dbReference>
<feature type="domain" description="ATPase AAA-type core" evidence="1">
    <location>
        <begin position="114"/>
        <end position="215"/>
    </location>
</feature>
<evidence type="ECO:0000259" key="1">
    <source>
        <dbReference type="Pfam" id="PF00004"/>
    </source>
</evidence>
<dbReference type="STRING" id="1213859.L2G1I5"/>